<dbReference type="PANTHER" id="PTHR11732">
    <property type="entry name" value="ALDO/KETO REDUCTASE"/>
    <property type="match status" value="1"/>
</dbReference>
<feature type="active site" description="Proton donor" evidence="2">
    <location>
        <position position="53"/>
    </location>
</feature>
<dbReference type="AlphaFoldDB" id="A0AAJ0BP38"/>
<evidence type="ECO:0000313" key="6">
    <source>
        <dbReference type="EMBL" id="KAK1761731.1"/>
    </source>
</evidence>
<dbReference type="InterPro" id="IPR020471">
    <property type="entry name" value="AKR"/>
</dbReference>
<evidence type="ECO:0000256" key="2">
    <source>
        <dbReference type="PIRSR" id="PIRSR000097-1"/>
    </source>
</evidence>
<keyword evidence="7" id="KW-1185">Reference proteome</keyword>
<dbReference type="InterPro" id="IPR036812">
    <property type="entry name" value="NAD(P)_OxRdtase_dom_sf"/>
</dbReference>
<evidence type="ECO:0000256" key="4">
    <source>
        <dbReference type="PIRSR" id="PIRSR000097-3"/>
    </source>
</evidence>
<organism evidence="6 7">
    <name type="scientific">Phialemonium atrogriseum</name>
    <dbReference type="NCBI Taxonomy" id="1093897"/>
    <lineage>
        <taxon>Eukaryota</taxon>
        <taxon>Fungi</taxon>
        <taxon>Dikarya</taxon>
        <taxon>Ascomycota</taxon>
        <taxon>Pezizomycotina</taxon>
        <taxon>Sordariomycetes</taxon>
        <taxon>Sordariomycetidae</taxon>
        <taxon>Cephalothecales</taxon>
        <taxon>Cephalothecaceae</taxon>
        <taxon>Phialemonium</taxon>
    </lineage>
</organism>
<dbReference type="PRINTS" id="PR00069">
    <property type="entry name" value="ALDKETRDTASE"/>
</dbReference>
<dbReference type="GeneID" id="85312589"/>
<evidence type="ECO:0000256" key="1">
    <source>
        <dbReference type="ARBA" id="ARBA00023002"/>
    </source>
</evidence>
<feature type="domain" description="NADP-dependent oxidoreductase" evidence="5">
    <location>
        <begin position="18"/>
        <end position="295"/>
    </location>
</feature>
<dbReference type="Proteomes" id="UP001244011">
    <property type="component" value="Unassembled WGS sequence"/>
</dbReference>
<protein>
    <submittedName>
        <fullName evidence="6">NADP-dependent oxidoreductase domain-containing protein</fullName>
    </submittedName>
</protein>
<dbReference type="Pfam" id="PF00248">
    <property type="entry name" value="Aldo_ket_red"/>
    <property type="match status" value="1"/>
</dbReference>
<dbReference type="InterPro" id="IPR023210">
    <property type="entry name" value="NADP_OxRdtase_dom"/>
</dbReference>
<feature type="binding site" evidence="3">
    <location>
        <position position="111"/>
    </location>
    <ligand>
        <name>substrate</name>
    </ligand>
</feature>
<comment type="caution">
    <text evidence="6">The sequence shown here is derived from an EMBL/GenBank/DDBJ whole genome shotgun (WGS) entry which is preliminary data.</text>
</comment>
<dbReference type="PROSITE" id="PS00798">
    <property type="entry name" value="ALDOKETO_REDUCTASE_1"/>
    <property type="match status" value="1"/>
</dbReference>
<proteinExistence type="predicted"/>
<dbReference type="PROSITE" id="PS00062">
    <property type="entry name" value="ALDOKETO_REDUCTASE_2"/>
    <property type="match status" value="1"/>
</dbReference>
<dbReference type="PIRSF" id="PIRSF000097">
    <property type="entry name" value="AKR"/>
    <property type="match status" value="1"/>
</dbReference>
<evidence type="ECO:0000256" key="3">
    <source>
        <dbReference type="PIRSR" id="PIRSR000097-2"/>
    </source>
</evidence>
<name>A0AAJ0BP38_9PEZI</name>
<gene>
    <name evidence="6" type="ORF">QBC33DRAFT_553383</name>
</gene>
<evidence type="ECO:0000259" key="5">
    <source>
        <dbReference type="Pfam" id="PF00248"/>
    </source>
</evidence>
<dbReference type="SUPFAM" id="SSF51430">
    <property type="entry name" value="NAD(P)-linked oxidoreductase"/>
    <property type="match status" value="1"/>
</dbReference>
<dbReference type="InterPro" id="IPR018170">
    <property type="entry name" value="Aldo/ket_reductase_CS"/>
</dbReference>
<dbReference type="GO" id="GO:0016616">
    <property type="term" value="F:oxidoreductase activity, acting on the CH-OH group of donors, NAD or NADP as acceptor"/>
    <property type="evidence" value="ECO:0007669"/>
    <property type="project" value="UniProtKB-ARBA"/>
</dbReference>
<feature type="site" description="Lowers pKa of active site Tyr" evidence="4">
    <location>
        <position position="78"/>
    </location>
</feature>
<dbReference type="Gene3D" id="3.20.20.100">
    <property type="entry name" value="NADP-dependent oxidoreductase domain"/>
    <property type="match status" value="1"/>
</dbReference>
<reference evidence="6" key="1">
    <citation type="submission" date="2023-06" db="EMBL/GenBank/DDBJ databases">
        <title>Genome-scale phylogeny and comparative genomics of the fungal order Sordariales.</title>
        <authorList>
            <consortium name="Lawrence Berkeley National Laboratory"/>
            <person name="Hensen N."/>
            <person name="Bonometti L."/>
            <person name="Westerberg I."/>
            <person name="Brannstrom I.O."/>
            <person name="Guillou S."/>
            <person name="Cros-Aarteil S."/>
            <person name="Calhoun S."/>
            <person name="Haridas S."/>
            <person name="Kuo A."/>
            <person name="Mondo S."/>
            <person name="Pangilinan J."/>
            <person name="Riley R."/>
            <person name="Labutti K."/>
            <person name="Andreopoulos B."/>
            <person name="Lipzen A."/>
            <person name="Chen C."/>
            <person name="Yanf M."/>
            <person name="Daum C."/>
            <person name="Ng V."/>
            <person name="Clum A."/>
            <person name="Steindorff A."/>
            <person name="Ohm R."/>
            <person name="Martin F."/>
            <person name="Silar P."/>
            <person name="Natvig D."/>
            <person name="Lalanne C."/>
            <person name="Gautier V."/>
            <person name="Ament-Velasquez S.L."/>
            <person name="Kruys A."/>
            <person name="Hutchinson M.I."/>
            <person name="Powell A.J."/>
            <person name="Barry K."/>
            <person name="Miller A.N."/>
            <person name="Grigoriev I.V."/>
            <person name="Debuchy R."/>
            <person name="Gladieux P."/>
            <person name="Thoren M.H."/>
            <person name="Johannesson H."/>
        </authorList>
    </citation>
    <scope>NUCLEOTIDE SEQUENCE</scope>
    <source>
        <strain evidence="6">8032-3</strain>
    </source>
</reference>
<accession>A0AAJ0BP38</accession>
<evidence type="ECO:0000313" key="7">
    <source>
        <dbReference type="Proteomes" id="UP001244011"/>
    </source>
</evidence>
<dbReference type="EMBL" id="MU839053">
    <property type="protein sequence ID" value="KAK1761731.1"/>
    <property type="molecule type" value="Genomic_DNA"/>
</dbReference>
<dbReference type="CDD" id="cd19071">
    <property type="entry name" value="AKR_AKR1-5-like"/>
    <property type="match status" value="1"/>
</dbReference>
<sequence>MDLPEFFTLNNGERVPVIGLGTFQGDNGNSMVKAAVKLALKMGYRHIDGANAYGNEKEIGAAIKESGIPRDEIYVTSKLAQTWHDPTEVERALDLSLRDMQLDYVDLYLMHFPHAYKAGEDNKTIRHPSGNGKPVIDYGLSRRYPDTWKAMERLVDLGKARSIGLSNFNILKTKRILEVARIIPAVNQVEIHPYLPQQELFEFSSEHNILLMAHQPLGGRPVQLVRGHPEQPFPTDDPKIKDIAARCGMTPAQVCLSWAVQRGIPAVPKSVQEGHMKQNLQLKRLPEECFAVVDRLSFERGPIRFLDPSRHLGFDIFDEENDQPVANSAPWDQY</sequence>
<dbReference type="RefSeq" id="XP_060277944.1">
    <property type="nucleotide sequence ID" value="XM_060429402.1"/>
</dbReference>
<keyword evidence="1" id="KW-0560">Oxidoreductase</keyword>
<dbReference type="FunFam" id="3.20.20.100:FF:000002">
    <property type="entry name" value="2,5-diketo-D-gluconic acid reductase A"/>
    <property type="match status" value="1"/>
</dbReference>